<dbReference type="PANTHER" id="PTHR13023:SF3">
    <property type="entry name" value="SOLUBLE CALCIUM-ACTIVATED NUCLEOTIDASE 1"/>
    <property type="match status" value="1"/>
</dbReference>
<evidence type="ECO:0000256" key="3">
    <source>
        <dbReference type="ARBA" id="ARBA00022801"/>
    </source>
</evidence>
<keyword evidence="3" id="KW-0378">Hydrolase</keyword>
<dbReference type="GO" id="GO:0004382">
    <property type="term" value="F:GDP phosphatase activity"/>
    <property type="evidence" value="ECO:0007669"/>
    <property type="project" value="TreeGrafter"/>
</dbReference>
<reference evidence="8" key="1">
    <citation type="journal article" date="2013" name="Genetics">
        <title>The draft genome and transcriptome of Panagrellus redivivus are shaped by the harsh demands of a free-living lifestyle.</title>
        <authorList>
            <person name="Srinivasan J."/>
            <person name="Dillman A.R."/>
            <person name="Macchietto M.G."/>
            <person name="Heikkinen L."/>
            <person name="Lakso M."/>
            <person name="Fracchia K.M."/>
            <person name="Antoshechkin I."/>
            <person name="Mortazavi A."/>
            <person name="Wong G."/>
            <person name="Sternberg P.W."/>
        </authorList>
    </citation>
    <scope>NUCLEOTIDE SEQUENCE [LARGE SCALE GENOMIC DNA]</scope>
    <source>
        <strain evidence="8">MT8872</strain>
    </source>
</reference>
<evidence type="ECO:0000313" key="9">
    <source>
        <dbReference type="WBParaSite" id="Pan_g10420.t1"/>
    </source>
</evidence>
<feature type="binding site" evidence="6">
    <location>
        <position position="131"/>
    </location>
    <ligand>
        <name>Ca(2+)</name>
        <dbReference type="ChEBI" id="CHEBI:29108"/>
    </ligand>
</feature>
<keyword evidence="8" id="KW-1185">Reference proteome</keyword>
<evidence type="ECO:0000256" key="7">
    <source>
        <dbReference type="SAM" id="Phobius"/>
    </source>
</evidence>
<dbReference type="InterPro" id="IPR009283">
    <property type="entry name" value="Apyrase"/>
</dbReference>
<feature type="binding site" evidence="6">
    <location>
        <position position="312"/>
    </location>
    <ligand>
        <name>Ca(2+)</name>
        <dbReference type="ChEBI" id="CHEBI:29108"/>
    </ligand>
</feature>
<keyword evidence="7" id="KW-0472">Membrane</keyword>
<accession>A0A7E4UM52</accession>
<dbReference type="WBParaSite" id="Pan_g10420.t1">
    <property type="protein sequence ID" value="Pan_g10420.t1"/>
    <property type="gene ID" value="Pan_g10420"/>
</dbReference>
<feature type="binding site" evidence="6">
    <location>
        <position position="250"/>
    </location>
    <ligand>
        <name>Ca(2+)</name>
        <dbReference type="ChEBI" id="CHEBI:29108"/>
    </ligand>
</feature>
<name>A0A7E4UM52_PANRE</name>
<proteinExistence type="inferred from homology"/>
<feature type="binding site" evidence="6">
    <location>
        <position position="130"/>
    </location>
    <ligand>
        <name>Ca(2+)</name>
        <dbReference type="ChEBI" id="CHEBI:29108"/>
    </ligand>
</feature>
<evidence type="ECO:0000313" key="8">
    <source>
        <dbReference type="Proteomes" id="UP000492821"/>
    </source>
</evidence>
<keyword evidence="7" id="KW-0812">Transmembrane</keyword>
<comment type="cofactor">
    <cofactor evidence="1 6">
        <name>Ca(2+)</name>
        <dbReference type="ChEBI" id="CHEBI:29108"/>
    </cofactor>
</comment>
<sequence>MAKPKSGTPPAGNDLTPVLIGLLAISFGLLVYYLPYASKCAIPGVPYNTSNLATIKHNADGSTTYRIAVVTDLDKDSKHPTKKNTWQSYYKTGLVTVTPDGKSASVLWQDDHTRVLSSTISAGGRAMELSDLAVFDGKLLTVDDRTGLVYILQHNGNALETIPWVLLNDGPGNITKGLKGEWLTVKDNHLYAGGLGKEWTTTEGVFVNYHPMYVKRVNAAGAVEHIDWVANYKKVRAAVGIDWPGYMIHEAVQWSDVHGKWFFMPRRASTEQYTEATDEFAGTDLLLIADEAFNNVEVHHVGDKGNGARGFSAFAFVPGSNDDLIIALKSEEKDGNPVASYVTLFRVSDGHVLLNEEPLHGEYKFEGVAFI</sequence>
<dbReference type="SUPFAM" id="SSF101887">
    <property type="entry name" value="Apyrase"/>
    <property type="match status" value="1"/>
</dbReference>
<dbReference type="GO" id="GO:0030166">
    <property type="term" value="P:proteoglycan biosynthetic process"/>
    <property type="evidence" value="ECO:0007669"/>
    <property type="project" value="TreeGrafter"/>
</dbReference>
<keyword evidence="4 6" id="KW-0106">Calcium</keyword>
<dbReference type="Gene3D" id="2.120.10.100">
    <property type="entry name" value="Apyrase"/>
    <property type="match status" value="1"/>
</dbReference>
<keyword evidence="7" id="KW-1133">Transmembrane helix</keyword>
<comment type="similarity">
    <text evidence="5">Belongs to the apyrase family.</text>
</comment>
<dbReference type="PANTHER" id="PTHR13023">
    <property type="entry name" value="APYRASE"/>
    <property type="match status" value="1"/>
</dbReference>
<feature type="binding site" evidence="6">
    <location>
        <position position="181"/>
    </location>
    <ligand>
        <name>Ca(2+)</name>
        <dbReference type="ChEBI" id="CHEBI:29108"/>
    </ligand>
</feature>
<evidence type="ECO:0000256" key="5">
    <source>
        <dbReference type="ARBA" id="ARBA00025738"/>
    </source>
</evidence>
<dbReference type="AlphaFoldDB" id="A0A7E4UM52"/>
<dbReference type="InterPro" id="IPR036258">
    <property type="entry name" value="Apyrase_sf"/>
</dbReference>
<feature type="transmembrane region" description="Helical" evidence="7">
    <location>
        <begin position="15"/>
        <end position="34"/>
    </location>
</feature>
<dbReference type="Proteomes" id="UP000492821">
    <property type="component" value="Unassembled WGS sequence"/>
</dbReference>
<dbReference type="GO" id="GO:0005509">
    <property type="term" value="F:calcium ion binding"/>
    <property type="evidence" value="ECO:0007669"/>
    <property type="project" value="InterPro"/>
</dbReference>
<organism evidence="8 9">
    <name type="scientific">Panagrellus redivivus</name>
    <name type="common">Microworm</name>
    <dbReference type="NCBI Taxonomy" id="6233"/>
    <lineage>
        <taxon>Eukaryota</taxon>
        <taxon>Metazoa</taxon>
        <taxon>Ecdysozoa</taxon>
        <taxon>Nematoda</taxon>
        <taxon>Chromadorea</taxon>
        <taxon>Rhabditida</taxon>
        <taxon>Tylenchina</taxon>
        <taxon>Panagrolaimomorpha</taxon>
        <taxon>Panagrolaimoidea</taxon>
        <taxon>Panagrolaimidae</taxon>
        <taxon>Panagrellus</taxon>
    </lineage>
</organism>
<dbReference type="Pfam" id="PF06079">
    <property type="entry name" value="Apyrase"/>
    <property type="match status" value="1"/>
</dbReference>
<dbReference type="GO" id="GO:0045134">
    <property type="term" value="F:UDP phosphatase activity"/>
    <property type="evidence" value="ECO:0007669"/>
    <property type="project" value="TreeGrafter"/>
</dbReference>
<protein>
    <submittedName>
        <fullName evidence="9">Soluble calcium-activated nucleotidase 1</fullName>
    </submittedName>
</protein>
<reference evidence="9" key="2">
    <citation type="submission" date="2020-10" db="UniProtKB">
        <authorList>
            <consortium name="WormBaseParasite"/>
        </authorList>
    </citation>
    <scope>IDENTIFICATION</scope>
</reference>
<dbReference type="FunFam" id="2.120.10.100:FF:000001">
    <property type="entry name" value="Soluble calcium-activated nucleotidase 1"/>
    <property type="match status" value="1"/>
</dbReference>
<evidence type="ECO:0000256" key="2">
    <source>
        <dbReference type="ARBA" id="ARBA00022723"/>
    </source>
</evidence>
<keyword evidence="2 6" id="KW-0479">Metal-binding</keyword>
<evidence type="ECO:0000256" key="4">
    <source>
        <dbReference type="ARBA" id="ARBA00022837"/>
    </source>
</evidence>
<evidence type="ECO:0000256" key="1">
    <source>
        <dbReference type="ARBA" id="ARBA00001913"/>
    </source>
</evidence>
<evidence type="ECO:0000256" key="6">
    <source>
        <dbReference type="PIRSR" id="PIRSR609283-1"/>
    </source>
</evidence>
<feature type="binding site" evidence="6">
    <location>
        <position position="366"/>
    </location>
    <ligand>
        <name>Ca(2+)</name>
        <dbReference type="ChEBI" id="CHEBI:29108"/>
    </ligand>
</feature>